<keyword evidence="1" id="KW-0805">Transcription regulation</keyword>
<evidence type="ECO:0000259" key="6">
    <source>
        <dbReference type="PROSITE" id="PS50977"/>
    </source>
</evidence>
<evidence type="ECO:0000256" key="4">
    <source>
        <dbReference type="PROSITE-ProRule" id="PRU00335"/>
    </source>
</evidence>
<proteinExistence type="predicted"/>
<sequence>MAAPTDEPAGESTDESGDEPAVESTRDALIAAGLHCFGHKGFAAASTREIAARAGANVAAIAYHFGGKEGLRAACAETVAARMGGILDPLDPPGADTPAAARAVLDQAIRAVTLFLASAPGVADIAAFLLREITDPGPAFDRIYAETIGPRHAALCRLWGLAAGTDPEAEATRLAVFAMMGQVLYFRIGRPVILRRMDWEDITPDRAAAIADLLAANLHAALDATERTAP</sequence>
<evidence type="ECO:0000256" key="3">
    <source>
        <dbReference type="ARBA" id="ARBA00023163"/>
    </source>
</evidence>
<dbReference type="PRINTS" id="PR00455">
    <property type="entry name" value="HTHTETR"/>
</dbReference>
<evidence type="ECO:0000256" key="2">
    <source>
        <dbReference type="ARBA" id="ARBA00023125"/>
    </source>
</evidence>
<evidence type="ECO:0000256" key="1">
    <source>
        <dbReference type="ARBA" id="ARBA00023015"/>
    </source>
</evidence>
<organism evidence="7 8">
    <name type="scientific">Acidimangrovimonas pyrenivorans</name>
    <dbReference type="NCBI Taxonomy" id="2030798"/>
    <lineage>
        <taxon>Bacteria</taxon>
        <taxon>Pseudomonadati</taxon>
        <taxon>Pseudomonadota</taxon>
        <taxon>Alphaproteobacteria</taxon>
        <taxon>Rhodobacterales</taxon>
        <taxon>Paracoccaceae</taxon>
        <taxon>Acidimangrovimonas</taxon>
    </lineage>
</organism>
<reference evidence="8" key="1">
    <citation type="journal article" date="2019" name="Int. J. Syst. Evol. Microbiol.">
        <title>The Global Catalogue of Microorganisms (GCM) 10K type strain sequencing project: providing services to taxonomists for standard genome sequencing and annotation.</title>
        <authorList>
            <consortium name="The Broad Institute Genomics Platform"/>
            <consortium name="The Broad Institute Genome Sequencing Center for Infectious Disease"/>
            <person name="Wu L."/>
            <person name="Ma J."/>
        </authorList>
    </citation>
    <scope>NUCLEOTIDE SEQUENCE [LARGE SCALE GENOMIC DNA]</scope>
    <source>
        <strain evidence="8">KCTC 62192</strain>
    </source>
</reference>
<dbReference type="InterPro" id="IPR001647">
    <property type="entry name" value="HTH_TetR"/>
</dbReference>
<feature type="compositionally biased region" description="Acidic residues" evidence="5">
    <location>
        <begin position="8"/>
        <end position="21"/>
    </location>
</feature>
<feature type="region of interest" description="Disordered" evidence="5">
    <location>
        <begin position="1"/>
        <end position="24"/>
    </location>
</feature>
<dbReference type="Proteomes" id="UP001595443">
    <property type="component" value="Unassembled WGS sequence"/>
</dbReference>
<comment type="caution">
    <text evidence="7">The sequence shown here is derived from an EMBL/GenBank/DDBJ whole genome shotgun (WGS) entry which is preliminary data.</text>
</comment>
<dbReference type="InterPro" id="IPR015292">
    <property type="entry name" value="Tscrpt_reg_YbiH_C"/>
</dbReference>
<keyword evidence="2 4" id="KW-0238">DNA-binding</keyword>
<evidence type="ECO:0000256" key="5">
    <source>
        <dbReference type="SAM" id="MobiDB-lite"/>
    </source>
</evidence>
<dbReference type="InterPro" id="IPR009057">
    <property type="entry name" value="Homeodomain-like_sf"/>
</dbReference>
<dbReference type="Gene3D" id="1.10.10.60">
    <property type="entry name" value="Homeodomain-like"/>
    <property type="match status" value="1"/>
</dbReference>
<dbReference type="PROSITE" id="PS50977">
    <property type="entry name" value="HTH_TETR_2"/>
    <property type="match status" value="1"/>
</dbReference>
<gene>
    <name evidence="7" type="ORF">ACFOES_16240</name>
</gene>
<accession>A0ABV7AKW8</accession>
<protein>
    <submittedName>
        <fullName evidence="7">CerR family C-terminal domain-containing protein</fullName>
    </submittedName>
</protein>
<dbReference type="Pfam" id="PF09209">
    <property type="entry name" value="CecR_C"/>
    <property type="match status" value="1"/>
</dbReference>
<dbReference type="Gene3D" id="1.10.357.10">
    <property type="entry name" value="Tetracycline Repressor, domain 2"/>
    <property type="match status" value="1"/>
</dbReference>
<evidence type="ECO:0000313" key="8">
    <source>
        <dbReference type="Proteomes" id="UP001595443"/>
    </source>
</evidence>
<dbReference type="RefSeq" id="WP_377834416.1">
    <property type="nucleotide sequence ID" value="NZ_JBHRSK010000014.1"/>
</dbReference>
<dbReference type="EMBL" id="JBHRSK010000014">
    <property type="protein sequence ID" value="MFC2969652.1"/>
    <property type="molecule type" value="Genomic_DNA"/>
</dbReference>
<dbReference type="PANTHER" id="PTHR30055:SF234">
    <property type="entry name" value="HTH-TYPE TRANSCRIPTIONAL REGULATOR BETI"/>
    <property type="match status" value="1"/>
</dbReference>
<dbReference type="SUPFAM" id="SSF46689">
    <property type="entry name" value="Homeodomain-like"/>
    <property type="match status" value="1"/>
</dbReference>
<feature type="domain" description="HTH tetR-type" evidence="6">
    <location>
        <begin position="23"/>
        <end position="83"/>
    </location>
</feature>
<keyword evidence="3" id="KW-0804">Transcription</keyword>
<dbReference type="InterPro" id="IPR036271">
    <property type="entry name" value="Tet_transcr_reg_TetR-rel_C_sf"/>
</dbReference>
<dbReference type="Pfam" id="PF00440">
    <property type="entry name" value="TetR_N"/>
    <property type="match status" value="1"/>
</dbReference>
<dbReference type="InterPro" id="IPR050109">
    <property type="entry name" value="HTH-type_TetR-like_transc_reg"/>
</dbReference>
<dbReference type="PANTHER" id="PTHR30055">
    <property type="entry name" value="HTH-TYPE TRANSCRIPTIONAL REGULATOR RUTR"/>
    <property type="match status" value="1"/>
</dbReference>
<evidence type="ECO:0000313" key="7">
    <source>
        <dbReference type="EMBL" id="MFC2969652.1"/>
    </source>
</evidence>
<name>A0ABV7AKW8_9RHOB</name>
<dbReference type="SUPFAM" id="SSF48498">
    <property type="entry name" value="Tetracyclin repressor-like, C-terminal domain"/>
    <property type="match status" value="1"/>
</dbReference>
<keyword evidence="8" id="KW-1185">Reference proteome</keyword>
<feature type="DNA-binding region" description="H-T-H motif" evidence="4">
    <location>
        <begin position="46"/>
        <end position="65"/>
    </location>
</feature>